<feature type="region of interest" description="Disordered" evidence="1">
    <location>
        <begin position="283"/>
        <end position="386"/>
    </location>
</feature>
<feature type="compositionally biased region" description="Polar residues" evidence="1">
    <location>
        <begin position="67"/>
        <end position="77"/>
    </location>
</feature>
<gene>
    <name evidence="2" type="ORF">K469DRAFT_706976</name>
</gene>
<feature type="compositionally biased region" description="Low complexity" evidence="1">
    <location>
        <begin position="326"/>
        <end position="340"/>
    </location>
</feature>
<keyword evidence="3" id="KW-1185">Reference proteome</keyword>
<feature type="compositionally biased region" description="Low complexity" evidence="1">
    <location>
        <begin position="104"/>
        <end position="121"/>
    </location>
</feature>
<dbReference type="PANTHER" id="PTHR42111">
    <property type="entry name" value="YALI0D23727P"/>
    <property type="match status" value="1"/>
</dbReference>
<sequence>MSAIENPKSTPPLGPSPRSSAVPLLSESMPADDANDQSSLLSKGKRKFLGLGKKKVGDKKEVGKNGANNASDNQPTMSPISPPTLAASPPLSTARRPVSPLHSPPADSRASPRSSPRIYPAGVGASPNRRSQYNRSSSPGLHSPASSQIFERNVQESALSGELSPAIPAHIQTEDHIPPVLEASSLAITDDHLNPDEVEIVMHSAHQPASAAVAGSMTDSVYSPSQDDFSALAHQDVDDSASNYGSLDTTDVRRLSFISFADVVQAEHVENNRDAMQFMSLSTTANRSPSPVRSPTSSHGFSASPPTSGATSEKGADVVSSKVARTPGSPTTTHGTHSPPLGGELQIETMRQALRKTGSGDLSGARSQPLSAVSLEDSAADQPPFK</sequence>
<accession>A0A6A6E588</accession>
<dbReference type="AlphaFoldDB" id="A0A6A6E588"/>
<evidence type="ECO:0000313" key="3">
    <source>
        <dbReference type="Proteomes" id="UP000800200"/>
    </source>
</evidence>
<dbReference type="PANTHER" id="PTHR42111:SF1">
    <property type="entry name" value="YALI0D23727P"/>
    <property type="match status" value="1"/>
</dbReference>
<dbReference type="EMBL" id="ML994630">
    <property type="protein sequence ID" value="KAF2186313.1"/>
    <property type="molecule type" value="Genomic_DNA"/>
</dbReference>
<organism evidence="2 3">
    <name type="scientific">Zopfia rhizophila CBS 207.26</name>
    <dbReference type="NCBI Taxonomy" id="1314779"/>
    <lineage>
        <taxon>Eukaryota</taxon>
        <taxon>Fungi</taxon>
        <taxon>Dikarya</taxon>
        <taxon>Ascomycota</taxon>
        <taxon>Pezizomycotina</taxon>
        <taxon>Dothideomycetes</taxon>
        <taxon>Dothideomycetes incertae sedis</taxon>
        <taxon>Zopfiaceae</taxon>
        <taxon>Zopfia</taxon>
    </lineage>
</organism>
<feature type="region of interest" description="Disordered" evidence="1">
    <location>
        <begin position="1"/>
        <end position="161"/>
    </location>
</feature>
<protein>
    <submittedName>
        <fullName evidence="2">Uncharacterized protein</fullName>
    </submittedName>
</protein>
<evidence type="ECO:0000313" key="2">
    <source>
        <dbReference type="EMBL" id="KAF2186313.1"/>
    </source>
</evidence>
<feature type="compositionally biased region" description="Basic residues" evidence="1">
    <location>
        <begin position="43"/>
        <end position="57"/>
    </location>
</feature>
<dbReference type="OrthoDB" id="5364312at2759"/>
<evidence type="ECO:0000256" key="1">
    <source>
        <dbReference type="SAM" id="MobiDB-lite"/>
    </source>
</evidence>
<reference evidence="2" key="1">
    <citation type="journal article" date="2020" name="Stud. Mycol.">
        <title>101 Dothideomycetes genomes: a test case for predicting lifestyles and emergence of pathogens.</title>
        <authorList>
            <person name="Haridas S."/>
            <person name="Albert R."/>
            <person name="Binder M."/>
            <person name="Bloem J."/>
            <person name="Labutti K."/>
            <person name="Salamov A."/>
            <person name="Andreopoulos B."/>
            <person name="Baker S."/>
            <person name="Barry K."/>
            <person name="Bills G."/>
            <person name="Bluhm B."/>
            <person name="Cannon C."/>
            <person name="Castanera R."/>
            <person name="Culley D."/>
            <person name="Daum C."/>
            <person name="Ezra D."/>
            <person name="Gonzalez J."/>
            <person name="Henrissat B."/>
            <person name="Kuo A."/>
            <person name="Liang C."/>
            <person name="Lipzen A."/>
            <person name="Lutzoni F."/>
            <person name="Magnuson J."/>
            <person name="Mondo S."/>
            <person name="Nolan M."/>
            <person name="Ohm R."/>
            <person name="Pangilinan J."/>
            <person name="Park H.-J."/>
            <person name="Ramirez L."/>
            <person name="Alfaro M."/>
            <person name="Sun H."/>
            <person name="Tritt A."/>
            <person name="Yoshinaga Y."/>
            <person name="Zwiers L.-H."/>
            <person name="Turgeon B."/>
            <person name="Goodwin S."/>
            <person name="Spatafora J."/>
            <person name="Crous P."/>
            <person name="Grigoriev I."/>
        </authorList>
    </citation>
    <scope>NUCLEOTIDE SEQUENCE</scope>
    <source>
        <strain evidence="2">CBS 207.26</strain>
    </source>
</reference>
<proteinExistence type="predicted"/>
<feature type="compositionally biased region" description="Polar residues" evidence="1">
    <location>
        <begin position="299"/>
        <end position="311"/>
    </location>
</feature>
<name>A0A6A6E588_9PEZI</name>
<dbReference type="Proteomes" id="UP000800200">
    <property type="component" value="Unassembled WGS sequence"/>
</dbReference>
<feature type="compositionally biased region" description="Low complexity" evidence="1">
    <location>
        <begin position="287"/>
        <end position="298"/>
    </location>
</feature>
<feature type="compositionally biased region" description="Low complexity" evidence="1">
    <location>
        <begin position="136"/>
        <end position="147"/>
    </location>
</feature>
<feature type="compositionally biased region" description="Low complexity" evidence="1">
    <location>
        <begin position="83"/>
        <end position="94"/>
    </location>
</feature>